<comment type="caution">
    <text evidence="1">The sequence shown here is derived from an EMBL/GenBank/DDBJ whole genome shotgun (WGS) entry which is preliminary data.</text>
</comment>
<name>A0ACB8NPV9_CITSI</name>
<proteinExistence type="predicted"/>
<dbReference type="Proteomes" id="UP000829398">
    <property type="component" value="Chromosome 1"/>
</dbReference>
<protein>
    <submittedName>
        <fullName evidence="1">TPX2 domain-containing protein</fullName>
    </submittedName>
</protein>
<reference evidence="2" key="1">
    <citation type="journal article" date="2023" name="Hortic. Res.">
        <title>A chromosome-level phased genome enabling allele-level studies in sweet orange: a case study on citrus Huanglongbing tolerance.</title>
        <authorList>
            <person name="Wu B."/>
            <person name="Yu Q."/>
            <person name="Deng Z."/>
            <person name="Duan Y."/>
            <person name="Luo F."/>
            <person name="Gmitter F. Jr."/>
        </authorList>
    </citation>
    <scope>NUCLEOTIDE SEQUENCE [LARGE SCALE GENOMIC DNA]</scope>
    <source>
        <strain evidence="2">cv. Valencia</strain>
    </source>
</reference>
<organism evidence="1 2">
    <name type="scientific">Citrus sinensis</name>
    <name type="common">Sweet orange</name>
    <name type="synonym">Citrus aurantium var. sinensis</name>
    <dbReference type="NCBI Taxonomy" id="2711"/>
    <lineage>
        <taxon>Eukaryota</taxon>
        <taxon>Viridiplantae</taxon>
        <taxon>Streptophyta</taxon>
        <taxon>Embryophyta</taxon>
        <taxon>Tracheophyta</taxon>
        <taxon>Spermatophyta</taxon>
        <taxon>Magnoliopsida</taxon>
        <taxon>eudicotyledons</taxon>
        <taxon>Gunneridae</taxon>
        <taxon>Pentapetalae</taxon>
        <taxon>rosids</taxon>
        <taxon>malvids</taxon>
        <taxon>Sapindales</taxon>
        <taxon>Rutaceae</taxon>
        <taxon>Aurantioideae</taxon>
        <taxon>Citrus</taxon>
    </lineage>
</organism>
<gene>
    <name evidence="1" type="ORF">KPL71_000562</name>
</gene>
<evidence type="ECO:0000313" key="1">
    <source>
        <dbReference type="EMBL" id="KAH9800159.1"/>
    </source>
</evidence>
<evidence type="ECO:0000313" key="2">
    <source>
        <dbReference type="Proteomes" id="UP000829398"/>
    </source>
</evidence>
<keyword evidence="2" id="KW-1185">Reference proteome</keyword>
<sequence>MEATNLIIGDEIDPQNEAYNSGQDELMMEKLNKAYNIVTQNEGPNDSTKTVELATESTIADSSSDKDGEVSTLQEEFIGLTLHKESGVEKRKNADNSKKGPVREVNERGSRPKSVAALAKKNKDGKIGSVTSKQPLAIATNRRLSNDTLISGSTTGLDSGRPARIVSAPRPAHLSQQTRMSLTSSPATDTKDSIGLRQGCYASRSLYISFLLSNSMNNSVKEDLDLKAKLFHLLSPEGDTKPQRTGVLPAYGFSFKCDERAQKRKEFYAKLEEKIHAREVEKTTIQAKTQENQEAEIKMFRKSLMFKATPMPSFYHEPAPPKVELKKTPPTRAKSPKLSRSRSSRIKDSDGNSSHSSQSGRFSLDVKLTQNRVAKGSSPQDYKKPLRKSLPKLPSEKTTLANTTVDSASISQLSEQPDLEPEAECISEPSGSQGGINSEPVAEELEQATLEEPETEATASKVST</sequence>
<dbReference type="EMBL" id="CM039170">
    <property type="protein sequence ID" value="KAH9800159.1"/>
    <property type="molecule type" value="Genomic_DNA"/>
</dbReference>
<accession>A0ACB8NPV9</accession>